<keyword evidence="2" id="KW-1185">Reference proteome</keyword>
<comment type="caution">
    <text evidence="1">The sequence shown here is derived from an EMBL/GenBank/DDBJ whole genome shotgun (WGS) entry which is preliminary data.</text>
</comment>
<dbReference type="Proteomes" id="UP000018291">
    <property type="component" value="Unassembled WGS sequence"/>
</dbReference>
<reference evidence="1 2" key="1">
    <citation type="journal article" date="2013" name="ISME J.">
        <title>Metabolic model for the filamentous 'Candidatus Microthrix parvicella' based on genomic and metagenomic analyses.</title>
        <authorList>
            <person name="Jon McIlroy S."/>
            <person name="Kristiansen R."/>
            <person name="Albertsen M."/>
            <person name="Michael Karst S."/>
            <person name="Rossetti S."/>
            <person name="Lund Nielsen J."/>
            <person name="Tandoi V."/>
            <person name="James Seviour R."/>
            <person name="Nielsen P.H."/>
        </authorList>
    </citation>
    <scope>NUCLEOTIDE SEQUENCE [LARGE SCALE GENOMIC DNA]</scope>
    <source>
        <strain evidence="1 2">RN1</strain>
    </source>
</reference>
<dbReference type="HOGENOM" id="CLU_3023494_0_0_11"/>
<dbReference type="STRING" id="1229780.BN381_250040"/>
<evidence type="ECO:0000313" key="1">
    <source>
        <dbReference type="EMBL" id="CCM63547.1"/>
    </source>
</evidence>
<name>R4Z4Q5_9ACTN</name>
<dbReference type="AlphaFoldDB" id="R4Z4Q5"/>
<evidence type="ECO:0000313" key="2">
    <source>
        <dbReference type="Proteomes" id="UP000018291"/>
    </source>
</evidence>
<sequence length="55" mass="5732">MGTISPWAHRPRSSNSLADHHLAVVAVSHQEPPMIGGDFQATAVPAKCGGALSRI</sequence>
<accession>R4Z4Q5</accession>
<proteinExistence type="predicted"/>
<organism evidence="1 2">
    <name type="scientific">Candidatus Neomicrothrix parvicella RN1</name>
    <dbReference type="NCBI Taxonomy" id="1229780"/>
    <lineage>
        <taxon>Bacteria</taxon>
        <taxon>Bacillati</taxon>
        <taxon>Actinomycetota</taxon>
        <taxon>Acidimicrobiia</taxon>
        <taxon>Acidimicrobiales</taxon>
        <taxon>Microthrixaceae</taxon>
        <taxon>Candidatus Neomicrothrix</taxon>
    </lineage>
</organism>
<dbReference type="EMBL" id="CANL01000018">
    <property type="protein sequence ID" value="CCM63547.1"/>
    <property type="molecule type" value="Genomic_DNA"/>
</dbReference>
<gene>
    <name evidence="1" type="ORF">BN381_250040</name>
</gene>
<protein>
    <submittedName>
        <fullName evidence="1">Uncharacterized protein</fullName>
    </submittedName>
</protein>